<proteinExistence type="predicted"/>
<keyword evidence="3" id="KW-1185">Reference proteome</keyword>
<evidence type="ECO:0000313" key="2">
    <source>
        <dbReference type="EMBL" id="KYN34179.1"/>
    </source>
</evidence>
<protein>
    <submittedName>
        <fullName evidence="2">Uncharacterized protein</fullName>
    </submittedName>
</protein>
<evidence type="ECO:0000256" key="1">
    <source>
        <dbReference type="SAM" id="MobiDB-lite"/>
    </source>
</evidence>
<feature type="region of interest" description="Disordered" evidence="1">
    <location>
        <begin position="71"/>
        <end position="122"/>
    </location>
</feature>
<reference evidence="2 3" key="1">
    <citation type="submission" date="2016-03" db="EMBL/GenBank/DDBJ databases">
        <title>Trachymyrmex septentrionalis WGS genome.</title>
        <authorList>
            <person name="Nygaard S."/>
            <person name="Hu H."/>
            <person name="Boomsma J."/>
            <person name="Zhang G."/>
        </authorList>
    </citation>
    <scope>NUCLEOTIDE SEQUENCE [LARGE SCALE GENOMIC DNA]</scope>
    <source>
        <strain evidence="2">Tsep2-gDNA-1</strain>
        <tissue evidence="2">Whole body</tissue>
    </source>
</reference>
<dbReference type="Proteomes" id="UP000078541">
    <property type="component" value="Unassembled WGS sequence"/>
</dbReference>
<accession>A0A195F263</accession>
<feature type="compositionally biased region" description="Basic residues" evidence="1">
    <location>
        <begin position="74"/>
        <end position="92"/>
    </location>
</feature>
<name>A0A195F263_9HYME</name>
<organism evidence="2 3">
    <name type="scientific">Trachymyrmex septentrionalis</name>
    <dbReference type="NCBI Taxonomy" id="34720"/>
    <lineage>
        <taxon>Eukaryota</taxon>
        <taxon>Metazoa</taxon>
        <taxon>Ecdysozoa</taxon>
        <taxon>Arthropoda</taxon>
        <taxon>Hexapoda</taxon>
        <taxon>Insecta</taxon>
        <taxon>Pterygota</taxon>
        <taxon>Neoptera</taxon>
        <taxon>Endopterygota</taxon>
        <taxon>Hymenoptera</taxon>
        <taxon>Apocrita</taxon>
        <taxon>Aculeata</taxon>
        <taxon>Formicoidea</taxon>
        <taxon>Formicidae</taxon>
        <taxon>Myrmicinae</taxon>
        <taxon>Trachymyrmex</taxon>
    </lineage>
</organism>
<dbReference type="EMBL" id="KQ981864">
    <property type="protein sequence ID" value="KYN34179.1"/>
    <property type="molecule type" value="Genomic_DNA"/>
</dbReference>
<sequence>MEVDPMSQTALRIRGMLNNAYHAERPKSTMERSVENEGRIAILLLTAFLAEYSSQPKNVRITTLLMDRIDGGRERRKRRSTVEKKYRKKRKDASHSPKQLSRMRQAHRKGTVNGFINGASIA</sequence>
<gene>
    <name evidence="2" type="ORF">ALC56_11285</name>
</gene>
<evidence type="ECO:0000313" key="3">
    <source>
        <dbReference type="Proteomes" id="UP000078541"/>
    </source>
</evidence>
<dbReference type="AlphaFoldDB" id="A0A195F263"/>